<name>A0A916YTU8_9BACL</name>
<keyword evidence="5 7" id="KW-1133">Transmembrane helix</keyword>
<feature type="transmembrane region" description="Helical" evidence="7">
    <location>
        <begin position="75"/>
        <end position="97"/>
    </location>
</feature>
<dbReference type="CDD" id="cd06261">
    <property type="entry name" value="TM_PBP2"/>
    <property type="match status" value="1"/>
</dbReference>
<feature type="transmembrane region" description="Helical" evidence="7">
    <location>
        <begin position="159"/>
        <end position="182"/>
    </location>
</feature>
<dbReference type="EMBL" id="BMHP01000001">
    <property type="protein sequence ID" value="GGD60142.1"/>
    <property type="molecule type" value="Genomic_DNA"/>
</dbReference>
<keyword evidence="4 7" id="KW-0812">Transmembrane</keyword>
<dbReference type="GO" id="GO:0055085">
    <property type="term" value="P:transmembrane transport"/>
    <property type="evidence" value="ECO:0007669"/>
    <property type="project" value="InterPro"/>
</dbReference>
<evidence type="ECO:0000259" key="8">
    <source>
        <dbReference type="PROSITE" id="PS50928"/>
    </source>
</evidence>
<evidence type="ECO:0000256" key="2">
    <source>
        <dbReference type="ARBA" id="ARBA00022448"/>
    </source>
</evidence>
<organism evidence="9 10">
    <name type="scientific">Paenibacillus nasutitermitis</name>
    <dbReference type="NCBI Taxonomy" id="1652958"/>
    <lineage>
        <taxon>Bacteria</taxon>
        <taxon>Bacillati</taxon>
        <taxon>Bacillota</taxon>
        <taxon>Bacilli</taxon>
        <taxon>Bacillales</taxon>
        <taxon>Paenibacillaceae</taxon>
        <taxon>Paenibacillus</taxon>
    </lineage>
</organism>
<evidence type="ECO:0000256" key="4">
    <source>
        <dbReference type="ARBA" id="ARBA00022692"/>
    </source>
</evidence>
<dbReference type="InterPro" id="IPR035906">
    <property type="entry name" value="MetI-like_sf"/>
</dbReference>
<accession>A0A916YTU8</accession>
<dbReference type="PROSITE" id="PS50928">
    <property type="entry name" value="ABC_TM1"/>
    <property type="match status" value="1"/>
</dbReference>
<feature type="transmembrane region" description="Helical" evidence="7">
    <location>
        <begin position="215"/>
        <end position="235"/>
    </location>
</feature>
<dbReference type="Gene3D" id="1.10.3720.10">
    <property type="entry name" value="MetI-like"/>
    <property type="match status" value="1"/>
</dbReference>
<dbReference type="InterPro" id="IPR051393">
    <property type="entry name" value="ABC_transporter_permease"/>
</dbReference>
<feature type="transmembrane region" description="Helical" evidence="7">
    <location>
        <begin position="7"/>
        <end position="30"/>
    </location>
</feature>
<feature type="transmembrane region" description="Helical" evidence="7">
    <location>
        <begin position="109"/>
        <end position="128"/>
    </location>
</feature>
<keyword evidence="10" id="KW-1185">Reference proteome</keyword>
<evidence type="ECO:0000256" key="6">
    <source>
        <dbReference type="ARBA" id="ARBA00023136"/>
    </source>
</evidence>
<comment type="caution">
    <text evidence="9">The sequence shown here is derived from an EMBL/GenBank/DDBJ whole genome shotgun (WGS) entry which is preliminary data.</text>
</comment>
<dbReference type="AlphaFoldDB" id="A0A916YTU8"/>
<comment type="subcellular location">
    <subcellularLocation>
        <location evidence="1 7">Cell membrane</location>
        <topology evidence="1 7">Multi-pass membrane protein</topology>
    </subcellularLocation>
</comment>
<protein>
    <submittedName>
        <fullName evidence="9">Sugar ABC transporter permease</fullName>
    </submittedName>
</protein>
<gene>
    <name evidence="9" type="ORF">GCM10010911_17510</name>
</gene>
<evidence type="ECO:0000256" key="1">
    <source>
        <dbReference type="ARBA" id="ARBA00004651"/>
    </source>
</evidence>
<comment type="similarity">
    <text evidence="7">Belongs to the binding-protein-dependent transport system permease family.</text>
</comment>
<evidence type="ECO:0000256" key="7">
    <source>
        <dbReference type="RuleBase" id="RU363032"/>
    </source>
</evidence>
<reference evidence="9" key="1">
    <citation type="journal article" date="2014" name="Int. J. Syst. Evol. Microbiol.">
        <title>Complete genome sequence of Corynebacterium casei LMG S-19264T (=DSM 44701T), isolated from a smear-ripened cheese.</title>
        <authorList>
            <consortium name="US DOE Joint Genome Institute (JGI-PGF)"/>
            <person name="Walter F."/>
            <person name="Albersmeier A."/>
            <person name="Kalinowski J."/>
            <person name="Ruckert C."/>
        </authorList>
    </citation>
    <scope>NUCLEOTIDE SEQUENCE</scope>
    <source>
        <strain evidence="9">CGMCC 1.15178</strain>
    </source>
</reference>
<evidence type="ECO:0000256" key="3">
    <source>
        <dbReference type="ARBA" id="ARBA00022475"/>
    </source>
</evidence>
<dbReference type="Pfam" id="PF00528">
    <property type="entry name" value="BPD_transp_1"/>
    <property type="match status" value="1"/>
</dbReference>
<evidence type="ECO:0000256" key="5">
    <source>
        <dbReference type="ARBA" id="ARBA00022989"/>
    </source>
</evidence>
<dbReference type="PANTHER" id="PTHR30193">
    <property type="entry name" value="ABC TRANSPORTER PERMEASE PROTEIN"/>
    <property type="match status" value="1"/>
</dbReference>
<proteinExistence type="inferred from homology"/>
<dbReference type="SUPFAM" id="SSF161098">
    <property type="entry name" value="MetI-like"/>
    <property type="match status" value="1"/>
</dbReference>
<sequence>MKERGRYTFIAFCILPGLILFSVFFMYPIVRSFTIAFYRWSGQTKSTEVFVGLANFKTMANDPVFWITVKNSFELLLIIPVCTIALALLFAVLLTRFRLREKLFYRTSLFFPNVLSVAVIGILWQYIYHPTMGMLNSFLTAIGLENLTHVWLGEGGIDLLAVAATMLWAGTGFYLILFIAAIESIPEQYYEAAALDGAGQVAQLFRITLPMIWEVIRVAIVLLLSGVFFGSFAFLKVMSPNGGDNYSTETMITYFYRQAFTNYNMGYATAIGLVVFLIGLAMALIANKLTRKETVEF</sequence>
<feature type="domain" description="ABC transmembrane type-1" evidence="8">
    <location>
        <begin position="69"/>
        <end position="286"/>
    </location>
</feature>
<dbReference type="GO" id="GO:0005886">
    <property type="term" value="C:plasma membrane"/>
    <property type="evidence" value="ECO:0007669"/>
    <property type="project" value="UniProtKB-SubCell"/>
</dbReference>
<dbReference type="InterPro" id="IPR000515">
    <property type="entry name" value="MetI-like"/>
</dbReference>
<dbReference type="PANTHER" id="PTHR30193:SF37">
    <property type="entry name" value="INNER MEMBRANE ABC TRANSPORTER PERMEASE PROTEIN YCJO"/>
    <property type="match status" value="1"/>
</dbReference>
<dbReference type="RefSeq" id="WP_229750150.1">
    <property type="nucleotide sequence ID" value="NZ_BMHP01000001.1"/>
</dbReference>
<dbReference type="Proteomes" id="UP000612456">
    <property type="component" value="Unassembled WGS sequence"/>
</dbReference>
<evidence type="ECO:0000313" key="9">
    <source>
        <dbReference type="EMBL" id="GGD60142.1"/>
    </source>
</evidence>
<keyword evidence="6 7" id="KW-0472">Membrane</keyword>
<evidence type="ECO:0000313" key="10">
    <source>
        <dbReference type="Proteomes" id="UP000612456"/>
    </source>
</evidence>
<keyword evidence="2 7" id="KW-0813">Transport</keyword>
<reference evidence="9" key="2">
    <citation type="submission" date="2020-09" db="EMBL/GenBank/DDBJ databases">
        <authorList>
            <person name="Sun Q."/>
            <person name="Zhou Y."/>
        </authorList>
    </citation>
    <scope>NUCLEOTIDE SEQUENCE</scope>
    <source>
        <strain evidence="9">CGMCC 1.15178</strain>
    </source>
</reference>
<keyword evidence="3" id="KW-1003">Cell membrane</keyword>
<feature type="transmembrane region" description="Helical" evidence="7">
    <location>
        <begin position="265"/>
        <end position="286"/>
    </location>
</feature>